<feature type="domain" description="DUF4187" evidence="2">
    <location>
        <begin position="306"/>
        <end position="358"/>
    </location>
</feature>
<dbReference type="RefSeq" id="XP_060284529.1">
    <property type="nucleotide sequence ID" value="XM_060430979.1"/>
</dbReference>
<protein>
    <recommendedName>
        <fullName evidence="2">DUF4187 domain-containing protein</fullName>
    </recommendedName>
</protein>
<evidence type="ECO:0000256" key="1">
    <source>
        <dbReference type="SAM" id="MobiDB-lite"/>
    </source>
</evidence>
<dbReference type="Proteomes" id="UP001244011">
    <property type="component" value="Unassembled WGS sequence"/>
</dbReference>
<feature type="compositionally biased region" description="Basic and acidic residues" evidence="1">
    <location>
        <begin position="206"/>
        <end position="230"/>
    </location>
</feature>
<name>A0AAJ0C1T2_9PEZI</name>
<comment type="caution">
    <text evidence="3">The sequence shown here is derived from an EMBL/GenBank/DDBJ whole genome shotgun (WGS) entry which is preliminary data.</text>
</comment>
<feature type="compositionally biased region" description="Basic and acidic residues" evidence="1">
    <location>
        <begin position="141"/>
        <end position="191"/>
    </location>
</feature>
<dbReference type="GeneID" id="85314166"/>
<dbReference type="GO" id="GO:0000776">
    <property type="term" value="C:kinetochore"/>
    <property type="evidence" value="ECO:0007669"/>
    <property type="project" value="TreeGrafter"/>
</dbReference>
<evidence type="ECO:0000259" key="2">
    <source>
        <dbReference type="SMART" id="SM01173"/>
    </source>
</evidence>
<feature type="compositionally biased region" description="Basic and acidic residues" evidence="1">
    <location>
        <begin position="56"/>
        <end position="82"/>
    </location>
</feature>
<dbReference type="InterPro" id="IPR025239">
    <property type="entry name" value="DUF4187"/>
</dbReference>
<gene>
    <name evidence="3" type="ORF">QBC33DRAFT_577392</name>
</gene>
<feature type="region of interest" description="Disordered" evidence="1">
    <location>
        <begin position="110"/>
        <end position="191"/>
    </location>
</feature>
<dbReference type="SMART" id="SM01173">
    <property type="entry name" value="DUF4187"/>
    <property type="match status" value="1"/>
</dbReference>
<feature type="region of interest" description="Disordered" evidence="1">
    <location>
        <begin position="1"/>
        <end position="83"/>
    </location>
</feature>
<feature type="region of interest" description="Disordered" evidence="1">
    <location>
        <begin position="206"/>
        <end position="234"/>
    </location>
</feature>
<dbReference type="InterPro" id="IPR039249">
    <property type="entry name" value="GPATCH11"/>
</dbReference>
<feature type="region of interest" description="Disordered" evidence="1">
    <location>
        <begin position="268"/>
        <end position="292"/>
    </location>
</feature>
<keyword evidence="4" id="KW-1185">Reference proteome</keyword>
<reference evidence="3" key="1">
    <citation type="submission" date="2023-06" db="EMBL/GenBank/DDBJ databases">
        <title>Genome-scale phylogeny and comparative genomics of the fungal order Sordariales.</title>
        <authorList>
            <consortium name="Lawrence Berkeley National Laboratory"/>
            <person name="Hensen N."/>
            <person name="Bonometti L."/>
            <person name="Westerberg I."/>
            <person name="Brannstrom I.O."/>
            <person name="Guillou S."/>
            <person name="Cros-Aarteil S."/>
            <person name="Calhoun S."/>
            <person name="Haridas S."/>
            <person name="Kuo A."/>
            <person name="Mondo S."/>
            <person name="Pangilinan J."/>
            <person name="Riley R."/>
            <person name="Labutti K."/>
            <person name="Andreopoulos B."/>
            <person name="Lipzen A."/>
            <person name="Chen C."/>
            <person name="Yanf M."/>
            <person name="Daum C."/>
            <person name="Ng V."/>
            <person name="Clum A."/>
            <person name="Steindorff A."/>
            <person name="Ohm R."/>
            <person name="Martin F."/>
            <person name="Silar P."/>
            <person name="Natvig D."/>
            <person name="Lalanne C."/>
            <person name="Gautier V."/>
            <person name="Ament-Velasquez S.L."/>
            <person name="Kruys A."/>
            <person name="Hutchinson M.I."/>
            <person name="Powell A.J."/>
            <person name="Barry K."/>
            <person name="Miller A.N."/>
            <person name="Grigoriev I.V."/>
            <person name="Debuchy R."/>
            <person name="Gladieux P."/>
            <person name="Thoren M.H."/>
            <person name="Johannesson H."/>
        </authorList>
    </citation>
    <scope>NUCLEOTIDE SEQUENCE</scope>
    <source>
        <strain evidence="3">8032-3</strain>
    </source>
</reference>
<organism evidence="3 4">
    <name type="scientific">Phialemonium atrogriseum</name>
    <dbReference type="NCBI Taxonomy" id="1093897"/>
    <lineage>
        <taxon>Eukaryota</taxon>
        <taxon>Fungi</taxon>
        <taxon>Dikarya</taxon>
        <taxon>Ascomycota</taxon>
        <taxon>Pezizomycotina</taxon>
        <taxon>Sordariomycetes</taxon>
        <taxon>Sordariomycetidae</taxon>
        <taxon>Cephalothecales</taxon>
        <taxon>Cephalothecaceae</taxon>
        <taxon>Phialemonium</taxon>
    </lineage>
</organism>
<evidence type="ECO:0000313" key="3">
    <source>
        <dbReference type="EMBL" id="KAK1768316.1"/>
    </source>
</evidence>
<evidence type="ECO:0000313" key="4">
    <source>
        <dbReference type="Proteomes" id="UP001244011"/>
    </source>
</evidence>
<dbReference type="PANTHER" id="PTHR21032">
    <property type="entry name" value="G PATCH DOMAIN-CONTAINING PROTEIN 11"/>
    <property type="match status" value="1"/>
</dbReference>
<accession>A0AAJ0C1T2</accession>
<sequence length="359" mass="39979">MTPTPRSLAATAPAAEESEEEDYMTMVIPDALPPGRGGGVAGAGPETSLQRRQRLRREGEQRGRVKSRAELAAEEEAARERALGTSLLADPAVAGRSKGFAMMARMGFKGGALGRKGGEEEAGNEKGEGEGAGGAPANDGPRVEPIRISVKDDRGGIGLESEKKRKLREAAEAAEGQAKRVKADEGEYRERVRRERELARLERQVHGAQKIAERMDEEKESGIEVAESGKRRTVSSRPLKSISVLWRGLVRAREEAERDRRMRYDLEQSLSRLPTYEDEHEDEDDKRALGKSKTVFATAQDLDEEDPELDEFNALPPEERLQKLVDHLRKEHHYCFWCKFTYPDESMEGCPGTTEEDHD</sequence>
<dbReference type="AlphaFoldDB" id="A0AAJ0C1T2"/>
<dbReference type="Pfam" id="PF13821">
    <property type="entry name" value="DUF4187"/>
    <property type="match status" value="1"/>
</dbReference>
<proteinExistence type="predicted"/>
<dbReference type="EMBL" id="MU839005">
    <property type="protein sequence ID" value="KAK1768316.1"/>
    <property type="molecule type" value="Genomic_DNA"/>
</dbReference>
<dbReference type="PANTHER" id="PTHR21032:SF0">
    <property type="entry name" value="G PATCH DOMAIN-CONTAINING PROTEIN 11"/>
    <property type="match status" value="1"/>
</dbReference>
<feature type="compositionally biased region" description="Basic and acidic residues" evidence="1">
    <location>
        <begin position="116"/>
        <end position="129"/>
    </location>
</feature>